<dbReference type="RefSeq" id="WP_124972570.1">
    <property type="nucleotide sequence ID" value="NZ_BDQK01000013.1"/>
</dbReference>
<keyword evidence="6" id="KW-0067">ATP-binding</keyword>
<dbReference type="GO" id="GO:0005737">
    <property type="term" value="C:cytoplasm"/>
    <property type="evidence" value="ECO:0007669"/>
    <property type="project" value="TreeGrafter"/>
</dbReference>
<comment type="caution">
    <text evidence="12">The sequence shown here is derived from an EMBL/GenBank/DDBJ whole genome shotgun (WGS) entry which is preliminary data.</text>
</comment>
<dbReference type="GO" id="GO:0005524">
    <property type="term" value="F:ATP binding"/>
    <property type="evidence" value="ECO:0007669"/>
    <property type="project" value="UniProtKB-KW"/>
</dbReference>
<organism evidence="12 13">
    <name type="scientific">Aphanothece sacrum FPU1</name>
    <dbReference type="NCBI Taxonomy" id="1920663"/>
    <lineage>
        <taxon>Bacteria</taxon>
        <taxon>Bacillati</taxon>
        <taxon>Cyanobacteriota</taxon>
        <taxon>Cyanophyceae</taxon>
        <taxon>Oscillatoriophycideae</taxon>
        <taxon>Chroococcales</taxon>
        <taxon>Aphanothecaceae</taxon>
        <taxon>Aphanothece</taxon>
    </lineage>
</organism>
<dbReference type="EC" id="6.3.2.17" evidence="2"/>
<dbReference type="InterPro" id="IPR001645">
    <property type="entry name" value="Folylpolyglutamate_synth"/>
</dbReference>
<keyword evidence="3" id="KW-0436">Ligase</keyword>
<evidence type="ECO:0000256" key="5">
    <source>
        <dbReference type="ARBA" id="ARBA00022741"/>
    </source>
</evidence>
<gene>
    <name evidence="12" type="ORF">AsFPU1_3051</name>
</gene>
<name>A0A401IK09_APHSA</name>
<evidence type="ECO:0000259" key="10">
    <source>
        <dbReference type="Pfam" id="PF02875"/>
    </source>
</evidence>
<evidence type="ECO:0000256" key="2">
    <source>
        <dbReference type="ARBA" id="ARBA00013025"/>
    </source>
</evidence>
<comment type="similarity">
    <text evidence="1">Belongs to the folylpolyglutamate synthase family.</text>
</comment>
<evidence type="ECO:0000256" key="1">
    <source>
        <dbReference type="ARBA" id="ARBA00008276"/>
    </source>
</evidence>
<evidence type="ECO:0000256" key="8">
    <source>
        <dbReference type="ARBA" id="ARBA00030592"/>
    </source>
</evidence>
<evidence type="ECO:0000256" key="9">
    <source>
        <dbReference type="ARBA" id="ARBA00047493"/>
    </source>
</evidence>
<evidence type="ECO:0000256" key="7">
    <source>
        <dbReference type="ARBA" id="ARBA00022842"/>
    </source>
</evidence>
<comment type="catalytic activity">
    <reaction evidence="9">
        <text>(6S)-5,6,7,8-tetrahydrofolyl-(gamma-L-Glu)(n) + L-glutamate + ATP = (6S)-5,6,7,8-tetrahydrofolyl-(gamma-L-Glu)(n+1) + ADP + phosphate + H(+)</text>
        <dbReference type="Rhea" id="RHEA:10580"/>
        <dbReference type="Rhea" id="RHEA-COMP:14738"/>
        <dbReference type="Rhea" id="RHEA-COMP:14740"/>
        <dbReference type="ChEBI" id="CHEBI:15378"/>
        <dbReference type="ChEBI" id="CHEBI:29985"/>
        <dbReference type="ChEBI" id="CHEBI:30616"/>
        <dbReference type="ChEBI" id="CHEBI:43474"/>
        <dbReference type="ChEBI" id="CHEBI:141005"/>
        <dbReference type="ChEBI" id="CHEBI:456216"/>
        <dbReference type="EC" id="6.3.2.17"/>
    </reaction>
</comment>
<evidence type="ECO:0000313" key="13">
    <source>
        <dbReference type="Proteomes" id="UP000287247"/>
    </source>
</evidence>
<keyword evidence="5" id="KW-0547">Nucleotide-binding</keyword>
<dbReference type="Pfam" id="PF02875">
    <property type="entry name" value="Mur_ligase_C"/>
    <property type="match status" value="1"/>
</dbReference>
<evidence type="ECO:0000259" key="11">
    <source>
        <dbReference type="Pfam" id="PF08245"/>
    </source>
</evidence>
<evidence type="ECO:0000256" key="4">
    <source>
        <dbReference type="ARBA" id="ARBA00022723"/>
    </source>
</evidence>
<feature type="domain" description="Mur ligase central" evidence="11">
    <location>
        <begin position="54"/>
        <end position="186"/>
    </location>
</feature>
<dbReference type="Pfam" id="PF08245">
    <property type="entry name" value="Mur_ligase_M"/>
    <property type="match status" value="1"/>
</dbReference>
<dbReference type="InterPro" id="IPR004101">
    <property type="entry name" value="Mur_ligase_C"/>
</dbReference>
<keyword evidence="13" id="KW-1185">Reference proteome</keyword>
<evidence type="ECO:0000256" key="3">
    <source>
        <dbReference type="ARBA" id="ARBA00022598"/>
    </source>
</evidence>
<dbReference type="GO" id="GO:0008841">
    <property type="term" value="F:dihydrofolate synthase activity"/>
    <property type="evidence" value="ECO:0007669"/>
    <property type="project" value="TreeGrafter"/>
</dbReference>
<feature type="domain" description="Mur ligase C-terminal" evidence="10">
    <location>
        <begin position="291"/>
        <end position="400"/>
    </location>
</feature>
<keyword evidence="7" id="KW-0460">Magnesium</keyword>
<protein>
    <recommendedName>
        <fullName evidence="2">tetrahydrofolate synthase</fullName>
        <ecNumber evidence="2">6.3.2.17</ecNumber>
    </recommendedName>
    <alternativeName>
        <fullName evidence="8">Tetrahydrofolylpolyglutamate synthase</fullName>
    </alternativeName>
</protein>
<dbReference type="SUPFAM" id="SSF53244">
    <property type="entry name" value="MurD-like peptide ligases, peptide-binding domain"/>
    <property type="match status" value="1"/>
</dbReference>
<dbReference type="PANTHER" id="PTHR11136:SF0">
    <property type="entry name" value="DIHYDROFOLATE SYNTHETASE-RELATED"/>
    <property type="match status" value="1"/>
</dbReference>
<dbReference type="OrthoDB" id="9809356at2"/>
<dbReference type="AlphaFoldDB" id="A0A401IK09"/>
<accession>A0A401IK09</accession>
<evidence type="ECO:0000313" key="12">
    <source>
        <dbReference type="EMBL" id="GBF81633.1"/>
    </source>
</evidence>
<keyword evidence="4" id="KW-0479">Metal-binding</keyword>
<dbReference type="InterPro" id="IPR036565">
    <property type="entry name" value="Mur-like_cat_sf"/>
</dbReference>
<dbReference type="SUPFAM" id="SSF53623">
    <property type="entry name" value="MurD-like peptide ligases, catalytic domain"/>
    <property type="match status" value="1"/>
</dbReference>
<proteinExistence type="inferred from homology"/>
<dbReference type="InterPro" id="IPR036615">
    <property type="entry name" value="Mur_ligase_C_dom_sf"/>
</dbReference>
<dbReference type="InterPro" id="IPR013221">
    <property type="entry name" value="Mur_ligase_cen"/>
</dbReference>
<evidence type="ECO:0000256" key="6">
    <source>
        <dbReference type="ARBA" id="ARBA00022840"/>
    </source>
</evidence>
<reference evidence="13" key="1">
    <citation type="submission" date="2017-05" db="EMBL/GenBank/DDBJ databases">
        <title>Physiological properties and genetic analysis related to exopolysaccharide production of fresh-water unicellular cyanobacterium Aphanothece sacrum, Suizenji Nori, that has been cultured as a food source in Japan.</title>
        <authorList>
            <person name="Kanesaki Y."/>
            <person name="Yoshikawa S."/>
            <person name="Ohki K."/>
        </authorList>
    </citation>
    <scope>NUCLEOTIDE SEQUENCE [LARGE SCALE GENOMIC DNA]</scope>
    <source>
        <strain evidence="13">FPU1</strain>
    </source>
</reference>
<dbReference type="EMBL" id="BDQK01000013">
    <property type="protein sequence ID" value="GBF81633.1"/>
    <property type="molecule type" value="Genomic_DNA"/>
</dbReference>
<dbReference type="GO" id="GO:0046872">
    <property type="term" value="F:metal ion binding"/>
    <property type="evidence" value="ECO:0007669"/>
    <property type="project" value="UniProtKB-KW"/>
</dbReference>
<dbReference type="Proteomes" id="UP000287247">
    <property type="component" value="Unassembled WGS sequence"/>
</dbReference>
<dbReference type="PANTHER" id="PTHR11136">
    <property type="entry name" value="FOLYLPOLYGLUTAMATE SYNTHASE-RELATED"/>
    <property type="match status" value="1"/>
</dbReference>
<sequence>MNQSLDQFNPNYLVALDEIYHSNWVAKKKRQNIFFRQIINHLWPNGHPTKLIQITGTNGKGSVSYYLEQGLQITGKTSGSWTGPHIFDYAERFHINGQQVSHNDIILAYQNIQQSSDNFLSNYPSNLSLTFPEIGILMTLHLFEKYEVDWGIMEVGCGGRYTDLMALDMVACVLTNVGNDHPKTLGSELWQRALDKAGIARPGVPFFTSEMDAAKYYVMKTAEAQGAKVLTIEEKEVEEVEKIIGITPQFKLRNLTLACQVIRYFYPELNLKDLLESMKKNLPGRFANIAPNVIVDVAHNSDKIARLADQLSYTFPGKKFTFLIGLTRERNIREVFAPILPLAKRIVITGASYAGQNPELLAQQLHLDFANIEVELEPKKAYEQELKILQEGEILILTGSAYMIDQAINPNPYLRHLNATYGWRNQK</sequence>
<dbReference type="Gene3D" id="3.90.190.20">
    <property type="entry name" value="Mur ligase, C-terminal domain"/>
    <property type="match status" value="1"/>
</dbReference>
<dbReference type="GO" id="GO:0004326">
    <property type="term" value="F:tetrahydrofolylpolyglutamate synthase activity"/>
    <property type="evidence" value="ECO:0007669"/>
    <property type="project" value="UniProtKB-EC"/>
</dbReference>
<dbReference type="NCBIfam" id="TIGR01499">
    <property type="entry name" value="folC"/>
    <property type="match status" value="1"/>
</dbReference>
<dbReference type="Gene3D" id="3.40.1190.10">
    <property type="entry name" value="Mur-like, catalytic domain"/>
    <property type="match status" value="1"/>
</dbReference>